<keyword evidence="5" id="KW-0145">Chemotaxis</keyword>
<dbReference type="NCBIfam" id="TIGR03818">
    <property type="entry name" value="MotA1"/>
    <property type="match status" value="1"/>
</dbReference>
<comment type="subcellular location">
    <subcellularLocation>
        <location evidence="1">Cell inner membrane</location>
        <topology evidence="1">Multi-pass membrane protein</topology>
    </subcellularLocation>
</comment>
<gene>
    <name evidence="16" type="ORF">HR45_06705</name>
</gene>
<evidence type="ECO:0000259" key="14">
    <source>
        <dbReference type="Pfam" id="PF01618"/>
    </source>
</evidence>
<feature type="transmembrane region" description="Helical" evidence="13">
    <location>
        <begin position="198"/>
        <end position="224"/>
    </location>
</feature>
<evidence type="ECO:0000256" key="9">
    <source>
        <dbReference type="ARBA" id="ARBA00022781"/>
    </source>
</evidence>
<feature type="transmembrane region" description="Helical" evidence="13">
    <location>
        <begin position="165"/>
        <end position="186"/>
    </location>
</feature>
<evidence type="ECO:0000256" key="12">
    <source>
        <dbReference type="ARBA" id="ARBA00023136"/>
    </source>
</evidence>
<dbReference type="GO" id="GO:0071978">
    <property type="term" value="P:bacterial-type flagellum-dependent swarming motility"/>
    <property type="evidence" value="ECO:0007669"/>
    <property type="project" value="InterPro"/>
</dbReference>
<evidence type="ECO:0000256" key="13">
    <source>
        <dbReference type="SAM" id="Phobius"/>
    </source>
</evidence>
<dbReference type="GO" id="GO:0006935">
    <property type="term" value="P:chemotaxis"/>
    <property type="evidence" value="ECO:0007669"/>
    <property type="project" value="UniProtKB-KW"/>
</dbReference>
<dbReference type="EMBL" id="JPEO01000003">
    <property type="protein sequence ID" value="KFZ38184.1"/>
    <property type="molecule type" value="Genomic_DNA"/>
</dbReference>
<dbReference type="Proteomes" id="UP000029264">
    <property type="component" value="Unassembled WGS sequence"/>
</dbReference>
<keyword evidence="6" id="KW-0997">Cell inner membrane</keyword>
<dbReference type="GO" id="GO:0005886">
    <property type="term" value="C:plasma membrane"/>
    <property type="evidence" value="ECO:0007669"/>
    <property type="project" value="UniProtKB-SubCell"/>
</dbReference>
<evidence type="ECO:0000256" key="4">
    <source>
        <dbReference type="ARBA" id="ARBA00022475"/>
    </source>
</evidence>
<keyword evidence="10 13" id="KW-1133">Transmembrane helix</keyword>
<feature type="domain" description="Motility protein A N-terminal" evidence="15">
    <location>
        <begin position="4"/>
        <end position="93"/>
    </location>
</feature>
<dbReference type="RefSeq" id="WP_037440991.1">
    <property type="nucleotide sequence ID" value="NZ_JPEO01000003.1"/>
</dbReference>
<feature type="transmembrane region" description="Helical" evidence="13">
    <location>
        <begin position="35"/>
        <end position="54"/>
    </location>
</feature>
<dbReference type="AlphaFoldDB" id="A0A094JJF7"/>
<dbReference type="InterPro" id="IPR046786">
    <property type="entry name" value="MotA_N"/>
</dbReference>
<accession>A0A094JJF7</accession>
<evidence type="ECO:0000256" key="6">
    <source>
        <dbReference type="ARBA" id="ARBA00022519"/>
    </source>
</evidence>
<comment type="similarity">
    <text evidence="2">Belongs to the MotA family.</text>
</comment>
<evidence type="ECO:0000256" key="3">
    <source>
        <dbReference type="ARBA" id="ARBA00022448"/>
    </source>
</evidence>
<feature type="transmembrane region" description="Helical" evidence="13">
    <location>
        <begin position="7"/>
        <end position="29"/>
    </location>
</feature>
<dbReference type="PANTHER" id="PTHR30433:SF4">
    <property type="entry name" value="MOTILITY PROTEIN A"/>
    <property type="match status" value="1"/>
</dbReference>
<dbReference type="PROSITE" id="PS01307">
    <property type="entry name" value="MOTA"/>
    <property type="match status" value="1"/>
</dbReference>
<evidence type="ECO:0000256" key="2">
    <source>
        <dbReference type="ARBA" id="ARBA00008038"/>
    </source>
</evidence>
<dbReference type="InterPro" id="IPR022522">
    <property type="entry name" value="Flagellar_motor_stator_MotA"/>
</dbReference>
<keyword evidence="4" id="KW-1003">Cell membrane</keyword>
<dbReference type="STRING" id="1515746.HR45_06705"/>
<evidence type="ECO:0000256" key="7">
    <source>
        <dbReference type="ARBA" id="ARBA00022692"/>
    </source>
</evidence>
<dbReference type="OrthoDB" id="9782603at2"/>
<evidence type="ECO:0000256" key="1">
    <source>
        <dbReference type="ARBA" id="ARBA00004429"/>
    </source>
</evidence>
<evidence type="ECO:0000256" key="11">
    <source>
        <dbReference type="ARBA" id="ARBA00023065"/>
    </source>
</evidence>
<keyword evidence="12 13" id="KW-0472">Membrane</keyword>
<evidence type="ECO:0000256" key="5">
    <source>
        <dbReference type="ARBA" id="ARBA00022500"/>
    </source>
</evidence>
<evidence type="ECO:0000256" key="10">
    <source>
        <dbReference type="ARBA" id="ARBA00022989"/>
    </source>
</evidence>
<dbReference type="InterPro" id="IPR000540">
    <property type="entry name" value="Flag_MotA_CS"/>
</dbReference>
<proteinExistence type="inferred from homology"/>
<dbReference type="Pfam" id="PF20560">
    <property type="entry name" value="MotA_N"/>
    <property type="match status" value="1"/>
</dbReference>
<keyword evidence="9" id="KW-0375">Hydrogen ion transport</keyword>
<keyword evidence="7 13" id="KW-0812">Transmembrane</keyword>
<feature type="domain" description="MotA/TolQ/ExbB proton channel" evidence="14">
    <location>
        <begin position="139"/>
        <end position="239"/>
    </location>
</feature>
<keyword evidence="17" id="KW-1185">Reference proteome</keyword>
<evidence type="ECO:0000256" key="8">
    <source>
        <dbReference type="ARBA" id="ARBA00022779"/>
    </source>
</evidence>
<sequence>MQKFVGLIIVLAAVVGGFVYAGGNVAALWQPAEMIIIFGAAIGALVVGNSPYVLREMLTQLKYQFKTVNKQDQLYQDLLLLMYALLDLARTRGLKDLDEHVENPETSSIFLAYPSVAEFPQLVTFICDNLRLFSMGKISAHDFDVMLEQEIYCIEDEKLKPSRSLASVAEAMPGFGILAAVGGIIITMQHLDGPLSGIGMHVAAALVGTFIGIFGCYCLMAPFASSMEQYVKKNVAVFECVRAMLVAHAKGHVAIVATDAGRKLIREELKPSFNMMEEWINNRAA</sequence>
<name>A0A094JJF7_9GAMM</name>
<dbReference type="InterPro" id="IPR002898">
    <property type="entry name" value="MotA_ExbB_proton_chnl"/>
</dbReference>
<comment type="caution">
    <text evidence="16">The sequence shown here is derived from an EMBL/GenBank/DDBJ whole genome shotgun (WGS) entry which is preliminary data.</text>
</comment>
<keyword evidence="8" id="KW-0283">Flagellar rotation</keyword>
<dbReference type="eggNOG" id="COG1291">
    <property type="taxonomic scope" value="Bacteria"/>
</dbReference>
<dbReference type="Pfam" id="PF01618">
    <property type="entry name" value="MotA_ExbB"/>
    <property type="match status" value="1"/>
</dbReference>
<dbReference type="InterPro" id="IPR047055">
    <property type="entry name" value="MotA-like"/>
</dbReference>
<organism evidence="16 17">
    <name type="scientific">Shewanella mangrovi</name>
    <dbReference type="NCBI Taxonomy" id="1515746"/>
    <lineage>
        <taxon>Bacteria</taxon>
        <taxon>Pseudomonadati</taxon>
        <taxon>Pseudomonadota</taxon>
        <taxon>Gammaproteobacteria</taxon>
        <taxon>Alteromonadales</taxon>
        <taxon>Shewanellaceae</taxon>
        <taxon>Shewanella</taxon>
    </lineage>
</organism>
<evidence type="ECO:0000313" key="16">
    <source>
        <dbReference type="EMBL" id="KFZ38184.1"/>
    </source>
</evidence>
<evidence type="ECO:0000313" key="17">
    <source>
        <dbReference type="Proteomes" id="UP000029264"/>
    </source>
</evidence>
<protein>
    <submittedName>
        <fullName evidence="16">Chemotaxis protein</fullName>
    </submittedName>
</protein>
<dbReference type="PANTHER" id="PTHR30433">
    <property type="entry name" value="CHEMOTAXIS PROTEIN MOTA"/>
    <property type="match status" value="1"/>
</dbReference>
<keyword evidence="3" id="KW-0813">Transport</keyword>
<reference evidence="16 17" key="1">
    <citation type="submission" date="2014-06" db="EMBL/GenBank/DDBJ databases">
        <title>Shewanella sp. YQH10.</title>
        <authorList>
            <person name="Liu Y."/>
            <person name="Zeng R."/>
        </authorList>
    </citation>
    <scope>NUCLEOTIDE SEQUENCE [LARGE SCALE GENOMIC DNA]</scope>
    <source>
        <strain evidence="16 17">YQH10</strain>
    </source>
</reference>
<evidence type="ECO:0000259" key="15">
    <source>
        <dbReference type="Pfam" id="PF20560"/>
    </source>
</evidence>
<dbReference type="GO" id="GO:1902600">
    <property type="term" value="P:proton transmembrane transport"/>
    <property type="evidence" value="ECO:0007669"/>
    <property type="project" value="UniProtKB-KW"/>
</dbReference>
<keyword evidence="11" id="KW-0406">Ion transport</keyword>